<keyword evidence="2" id="KW-1185">Reference proteome</keyword>
<name>A0A5N6EV35_9EURO</name>
<dbReference type="Gene3D" id="1.20.1290.10">
    <property type="entry name" value="AhpD-like"/>
    <property type="match status" value="1"/>
</dbReference>
<dbReference type="InterPro" id="IPR029032">
    <property type="entry name" value="AhpD-like"/>
</dbReference>
<proteinExistence type="predicted"/>
<evidence type="ECO:0008006" key="3">
    <source>
        <dbReference type="Google" id="ProtNLM"/>
    </source>
</evidence>
<dbReference type="EMBL" id="ML733424">
    <property type="protein sequence ID" value="KAB8220915.1"/>
    <property type="molecule type" value="Genomic_DNA"/>
</dbReference>
<dbReference type="Proteomes" id="UP000326799">
    <property type="component" value="Unassembled WGS sequence"/>
</dbReference>
<organism evidence="1 2">
    <name type="scientific">Aspergillus novoparasiticus</name>
    <dbReference type="NCBI Taxonomy" id="986946"/>
    <lineage>
        <taxon>Eukaryota</taxon>
        <taxon>Fungi</taxon>
        <taxon>Dikarya</taxon>
        <taxon>Ascomycota</taxon>
        <taxon>Pezizomycotina</taxon>
        <taxon>Eurotiomycetes</taxon>
        <taxon>Eurotiomycetidae</taxon>
        <taxon>Eurotiales</taxon>
        <taxon>Aspergillaceae</taxon>
        <taxon>Aspergillus</taxon>
        <taxon>Aspergillus subgen. Circumdati</taxon>
    </lineage>
</organism>
<reference evidence="1 2" key="1">
    <citation type="submission" date="2019-04" db="EMBL/GenBank/DDBJ databases">
        <title>Fungal friends and foes A comparative genomics study of 23 Aspergillus species from section Flavi.</title>
        <authorList>
            <consortium name="DOE Joint Genome Institute"/>
            <person name="Kjaerbolling I."/>
            <person name="Vesth T.C."/>
            <person name="Frisvad J.C."/>
            <person name="Nybo J.L."/>
            <person name="Theobald S."/>
            <person name="Kildgaard S."/>
            <person name="Petersen T.I."/>
            <person name="Kuo A."/>
            <person name="Sato A."/>
            <person name="Lyhne E.K."/>
            <person name="Kogle M.E."/>
            <person name="Wiebenga A."/>
            <person name="Kun R.S."/>
            <person name="Lubbers R.J."/>
            <person name="Makela M.R."/>
            <person name="Barry K."/>
            <person name="Chovatia M."/>
            <person name="Clum A."/>
            <person name="Daum C."/>
            <person name="Haridas S."/>
            <person name="He G."/>
            <person name="LaButti K."/>
            <person name="Lipzen A."/>
            <person name="Mondo S."/>
            <person name="Pangilinan J."/>
            <person name="Riley R."/>
            <person name="Salamov A."/>
            <person name="Simmons B.A."/>
            <person name="Magnuson J.K."/>
            <person name="Henrissat B."/>
            <person name="Mortensen U.H."/>
            <person name="Larsen T.O."/>
            <person name="De vries R.P."/>
            <person name="Grigoriev I.V."/>
            <person name="Machida M."/>
            <person name="Baker S.E."/>
            <person name="Andersen M.R."/>
        </authorList>
    </citation>
    <scope>NUCLEOTIDE SEQUENCE [LARGE SCALE GENOMIC DNA]</scope>
    <source>
        <strain evidence="1 2">CBS 126849</strain>
    </source>
</reference>
<protein>
    <recommendedName>
        <fullName evidence="3">AhpD-like protein</fullName>
    </recommendedName>
</protein>
<evidence type="ECO:0000313" key="2">
    <source>
        <dbReference type="Proteomes" id="UP000326799"/>
    </source>
</evidence>
<evidence type="ECO:0000313" key="1">
    <source>
        <dbReference type="EMBL" id="KAB8220915.1"/>
    </source>
</evidence>
<gene>
    <name evidence="1" type="ORF">BDV33DRAFT_171126</name>
</gene>
<dbReference type="AlphaFoldDB" id="A0A5N6EV35"/>
<accession>A0A5N6EV35</accession>
<dbReference type="SUPFAM" id="SSF69118">
    <property type="entry name" value="AhpD-like"/>
    <property type="match status" value="1"/>
</dbReference>
<sequence length="205" mass="22328">MSGPRYPAIPPEELTPAQRVFHDEMVEKIRNGWGATCTLRGKQGELLGPLSIMMYTPEYSTHTMLLNTEVLNLPGLEPSVTEVAILATQGHFTGSFGGFLTYGRSRVAAKKGLLAKDQMQKITIGVKPEGLGDKENVTFDLAMKLVKGGEPLEQALWERANSILGRDQTLHVIQLVAFYSLLGITLNAGIIGTPEGESLWGFEEG</sequence>